<gene>
    <name evidence="1" type="ORF">EQM13_03435</name>
</gene>
<dbReference type="InterPro" id="IPR025906">
    <property type="entry name" value="YjfB_motility"/>
</dbReference>
<dbReference type="Pfam" id="PF14070">
    <property type="entry name" value="YjfB_motility"/>
    <property type="match status" value="1"/>
</dbReference>
<evidence type="ECO:0000313" key="2">
    <source>
        <dbReference type="Proteomes" id="UP000287969"/>
    </source>
</evidence>
<proteinExistence type="predicted"/>
<protein>
    <submittedName>
        <fullName evidence="1">Putative motility protein</fullName>
    </submittedName>
</protein>
<dbReference type="OrthoDB" id="1924973at2"/>
<dbReference type="RefSeq" id="WP_114218230.1">
    <property type="nucleotide sequence ID" value="NZ_CP035282.1"/>
</dbReference>
<dbReference type="AlphaFoldDB" id="A0A410Q9M4"/>
<sequence length="65" mass="7074">MDIPSLSIALSQSKLYQEVGVSVMEMAMDSIKMQGTDLTKMMEATTKIMQQSVNPHIGGNIDISV</sequence>
<name>A0A410Q9M4_9FIRM</name>
<dbReference type="KEGG" id="spoa:EQM13_03435"/>
<dbReference type="EMBL" id="CP035282">
    <property type="protein sequence ID" value="QAT60695.1"/>
    <property type="molecule type" value="Genomic_DNA"/>
</dbReference>
<keyword evidence="2" id="KW-1185">Reference proteome</keyword>
<organism evidence="1 2">
    <name type="scientific">Acidilutibacter cellobiosedens</name>
    <dbReference type="NCBI Taxonomy" id="2507161"/>
    <lineage>
        <taxon>Bacteria</taxon>
        <taxon>Bacillati</taxon>
        <taxon>Bacillota</taxon>
        <taxon>Tissierellia</taxon>
        <taxon>Tissierellales</taxon>
        <taxon>Acidilutibacteraceae</taxon>
        <taxon>Acidilutibacter</taxon>
    </lineage>
</organism>
<evidence type="ECO:0000313" key="1">
    <source>
        <dbReference type="EMBL" id="QAT60695.1"/>
    </source>
</evidence>
<dbReference type="Proteomes" id="UP000287969">
    <property type="component" value="Chromosome"/>
</dbReference>
<reference evidence="2" key="1">
    <citation type="submission" date="2019-01" db="EMBL/GenBank/DDBJ databases">
        <title>Draft genomes of a novel of Sporanaerobacter strains.</title>
        <authorList>
            <person name="Ma S."/>
        </authorList>
    </citation>
    <scope>NUCLEOTIDE SEQUENCE [LARGE SCALE GENOMIC DNA]</scope>
    <source>
        <strain evidence="2">NJN-17</strain>
    </source>
</reference>
<accession>A0A410Q9M4</accession>